<dbReference type="EMBL" id="FONR01000005">
    <property type="protein sequence ID" value="SFF34364.1"/>
    <property type="molecule type" value="Genomic_DNA"/>
</dbReference>
<proteinExistence type="inferred from homology"/>
<dbReference type="AlphaFoldDB" id="A0A1I2HWE6"/>
<dbReference type="GO" id="GO:0016616">
    <property type="term" value="F:oxidoreductase activity, acting on the CH-OH group of donors, NAD or NADP as acceptor"/>
    <property type="evidence" value="ECO:0007669"/>
    <property type="project" value="TreeGrafter"/>
</dbReference>
<dbReference type="Proteomes" id="UP000181942">
    <property type="component" value="Unassembled WGS sequence"/>
</dbReference>
<gene>
    <name evidence="3" type="ORF">SAMN02787118_105487</name>
</gene>
<dbReference type="CDD" id="cd05233">
    <property type="entry name" value="SDR_c"/>
    <property type="match status" value="1"/>
</dbReference>
<protein>
    <submittedName>
        <fullName evidence="3">NAD(P)-dependent dehydrogenase, short-chain alcohol dehydrogenase family</fullName>
    </submittedName>
</protein>
<evidence type="ECO:0000313" key="3">
    <source>
        <dbReference type="EMBL" id="SFF34364.1"/>
    </source>
</evidence>
<dbReference type="PRINTS" id="PR00080">
    <property type="entry name" value="SDRFAMILY"/>
</dbReference>
<dbReference type="Gene3D" id="3.40.50.720">
    <property type="entry name" value="NAD(P)-binding Rossmann-like Domain"/>
    <property type="match status" value="1"/>
</dbReference>
<evidence type="ECO:0000256" key="1">
    <source>
        <dbReference type="ARBA" id="ARBA00006484"/>
    </source>
</evidence>
<dbReference type="PANTHER" id="PTHR42760">
    <property type="entry name" value="SHORT-CHAIN DEHYDROGENASES/REDUCTASES FAMILY MEMBER"/>
    <property type="match status" value="1"/>
</dbReference>
<dbReference type="NCBIfam" id="NF005559">
    <property type="entry name" value="PRK07231.1"/>
    <property type="match status" value="1"/>
</dbReference>
<dbReference type="FunFam" id="3.40.50.720:FF:000084">
    <property type="entry name" value="Short-chain dehydrogenase reductase"/>
    <property type="match status" value="1"/>
</dbReference>
<dbReference type="PRINTS" id="PR00081">
    <property type="entry name" value="GDHRDH"/>
</dbReference>
<dbReference type="SUPFAM" id="SSF51735">
    <property type="entry name" value="NAD(P)-binding Rossmann-fold domains"/>
    <property type="match status" value="1"/>
</dbReference>
<dbReference type="PANTHER" id="PTHR42760:SF124">
    <property type="entry name" value="SHORT-CHAIN DEHYDROGENASE_REDUCTASE"/>
    <property type="match status" value="1"/>
</dbReference>
<dbReference type="InterPro" id="IPR002347">
    <property type="entry name" value="SDR_fam"/>
</dbReference>
<comment type="similarity">
    <text evidence="1">Belongs to the short-chain dehydrogenases/reductases (SDR) family.</text>
</comment>
<dbReference type="RefSeq" id="WP_075028244.1">
    <property type="nucleotide sequence ID" value="NZ_FONR01000005.1"/>
</dbReference>
<dbReference type="InterPro" id="IPR020904">
    <property type="entry name" value="Sc_DH/Rdtase_CS"/>
</dbReference>
<keyword evidence="2" id="KW-0560">Oxidoreductase</keyword>
<sequence>MATPTTTPSAPPTGRVADKVCVVTGAGSGIGRAIAHRLAEEGGKVLCADLSEQTARETAAEITAVGGVAEGRAVDVSSSAEVDAMIEAVVARWGRVDVLVNNAGVNLPGLLHEVPDDIIDKTLDVNVKGQLYGCRAVIPHMLTAGGGSIVNISSVNGLVSEPFLTVYSASKGASVMLTKGVALDYVKQGIRCNVICPGWVDTPINHAHAKLLGGLEHVYDTIDSFQPIGRPGQPREIANVALFLASDEASFMTGSVVAVDGGMTSQ</sequence>
<reference evidence="3 4" key="1">
    <citation type="submission" date="2016-10" db="EMBL/GenBank/DDBJ databases">
        <authorList>
            <person name="de Groot N.N."/>
        </authorList>
    </citation>
    <scope>NUCLEOTIDE SEQUENCE [LARGE SCALE GENOMIC DNA]</scope>
    <source>
        <strain evidence="3 4">OK461</strain>
    </source>
</reference>
<evidence type="ECO:0000313" key="4">
    <source>
        <dbReference type="Proteomes" id="UP000181942"/>
    </source>
</evidence>
<dbReference type="PROSITE" id="PS00061">
    <property type="entry name" value="ADH_SHORT"/>
    <property type="match status" value="1"/>
</dbReference>
<evidence type="ECO:0000256" key="2">
    <source>
        <dbReference type="ARBA" id="ARBA00023002"/>
    </source>
</evidence>
<name>A0A1I2HWE6_9ACTN</name>
<dbReference type="Pfam" id="PF13561">
    <property type="entry name" value="adh_short_C2"/>
    <property type="match status" value="1"/>
</dbReference>
<dbReference type="InterPro" id="IPR036291">
    <property type="entry name" value="NAD(P)-bd_dom_sf"/>
</dbReference>
<organism evidence="3 4">
    <name type="scientific">Streptomyces mirabilis</name>
    <dbReference type="NCBI Taxonomy" id="68239"/>
    <lineage>
        <taxon>Bacteria</taxon>
        <taxon>Bacillati</taxon>
        <taxon>Actinomycetota</taxon>
        <taxon>Actinomycetes</taxon>
        <taxon>Kitasatosporales</taxon>
        <taxon>Streptomycetaceae</taxon>
        <taxon>Streptomyces</taxon>
    </lineage>
</organism>
<dbReference type="OrthoDB" id="7064009at2"/>
<accession>A0A1I2HWE6</accession>